<evidence type="ECO:0000313" key="3">
    <source>
        <dbReference type="EMBL" id="DBA19089.1"/>
    </source>
</evidence>
<dbReference type="PROSITE" id="PS50835">
    <property type="entry name" value="IG_LIKE"/>
    <property type="match status" value="1"/>
</dbReference>
<dbReference type="AlphaFoldDB" id="A0AAV2ZXD0"/>
<proteinExistence type="predicted"/>
<comment type="caution">
    <text evidence="3">The sequence shown here is derived from an EMBL/GenBank/DDBJ whole genome shotgun (WGS) entry which is preliminary data.</text>
</comment>
<feature type="signal peptide" evidence="1">
    <location>
        <begin position="1"/>
        <end position="20"/>
    </location>
</feature>
<organism evidence="3 4">
    <name type="scientific">Pyxicephalus adspersus</name>
    <name type="common">African bullfrog</name>
    <dbReference type="NCBI Taxonomy" id="30357"/>
    <lineage>
        <taxon>Eukaryota</taxon>
        <taxon>Metazoa</taxon>
        <taxon>Chordata</taxon>
        <taxon>Craniata</taxon>
        <taxon>Vertebrata</taxon>
        <taxon>Euteleostomi</taxon>
        <taxon>Amphibia</taxon>
        <taxon>Batrachia</taxon>
        <taxon>Anura</taxon>
        <taxon>Neobatrachia</taxon>
        <taxon>Ranoidea</taxon>
        <taxon>Pyxicephalidae</taxon>
        <taxon>Pyxicephalinae</taxon>
        <taxon>Pyxicephalus</taxon>
    </lineage>
</organism>
<dbReference type="InterPro" id="IPR007110">
    <property type="entry name" value="Ig-like_dom"/>
</dbReference>
<dbReference type="Gene3D" id="2.60.40.10">
    <property type="entry name" value="Immunoglobulins"/>
    <property type="match status" value="1"/>
</dbReference>
<feature type="domain" description="Ig-like" evidence="2">
    <location>
        <begin position="20"/>
        <end position="126"/>
    </location>
</feature>
<dbReference type="InterPro" id="IPR013106">
    <property type="entry name" value="Ig_V-set"/>
</dbReference>
<protein>
    <recommendedName>
        <fullName evidence="2">Ig-like domain-containing protein</fullName>
    </recommendedName>
</protein>
<sequence length="171" mass="19077">MTSKVFLLLLAVLAFDVSWAKLDIFVEPSVSAKPGDKVPLKCILQNVTKPVVLKDLMVQWFTRGKQVAEFDDKIVISKTGLSMSLEAIKTGDATLTIDSFSSENAGNYRCYVYYKSDSTMKQTILSDSSKPKEEDDKLTLCDSTLDKKLDNIINLIAKVDTKLDELKKCPK</sequence>
<dbReference type="SUPFAM" id="SSF48726">
    <property type="entry name" value="Immunoglobulin"/>
    <property type="match status" value="1"/>
</dbReference>
<evidence type="ECO:0000256" key="1">
    <source>
        <dbReference type="SAM" id="SignalP"/>
    </source>
</evidence>
<evidence type="ECO:0000313" key="4">
    <source>
        <dbReference type="Proteomes" id="UP001181693"/>
    </source>
</evidence>
<dbReference type="InterPro" id="IPR003599">
    <property type="entry name" value="Ig_sub"/>
</dbReference>
<keyword evidence="4" id="KW-1185">Reference proteome</keyword>
<evidence type="ECO:0000259" key="2">
    <source>
        <dbReference type="PROSITE" id="PS50835"/>
    </source>
</evidence>
<dbReference type="SMART" id="SM00409">
    <property type="entry name" value="IG"/>
    <property type="match status" value="1"/>
</dbReference>
<reference evidence="3" key="1">
    <citation type="thesis" date="2020" institute="ProQuest LLC" country="789 East Eisenhower Parkway, Ann Arbor, MI, USA">
        <title>Comparative Genomics and Chromosome Evolution.</title>
        <authorList>
            <person name="Mudd A.B."/>
        </authorList>
    </citation>
    <scope>NUCLEOTIDE SEQUENCE</scope>
    <source>
        <strain evidence="3">1538</strain>
        <tissue evidence="3">Blood</tissue>
    </source>
</reference>
<dbReference type="InterPro" id="IPR013783">
    <property type="entry name" value="Ig-like_fold"/>
</dbReference>
<feature type="chain" id="PRO_5043360115" description="Ig-like domain-containing protein" evidence="1">
    <location>
        <begin position="21"/>
        <end position="171"/>
    </location>
</feature>
<accession>A0AAV2ZXD0</accession>
<dbReference type="Pfam" id="PF07686">
    <property type="entry name" value="V-set"/>
    <property type="match status" value="1"/>
</dbReference>
<gene>
    <name evidence="3" type="ORF">GDO54_014962</name>
</gene>
<dbReference type="EMBL" id="DYDO01000008">
    <property type="protein sequence ID" value="DBA19089.1"/>
    <property type="molecule type" value="Genomic_DNA"/>
</dbReference>
<keyword evidence="1" id="KW-0732">Signal</keyword>
<dbReference type="Proteomes" id="UP001181693">
    <property type="component" value="Unassembled WGS sequence"/>
</dbReference>
<dbReference type="InterPro" id="IPR036179">
    <property type="entry name" value="Ig-like_dom_sf"/>
</dbReference>
<name>A0AAV2ZXD0_PYXAD</name>